<evidence type="ECO:0000256" key="5">
    <source>
        <dbReference type="ARBA" id="ARBA00023139"/>
    </source>
</evidence>
<dbReference type="GO" id="GO:0015562">
    <property type="term" value="F:efflux transmembrane transporter activity"/>
    <property type="evidence" value="ECO:0007669"/>
    <property type="project" value="InterPro"/>
</dbReference>
<gene>
    <name evidence="9" type="ORF">A9C11_13790</name>
</gene>
<dbReference type="Gene3D" id="2.20.200.10">
    <property type="entry name" value="Outer membrane efflux proteins (OEP)"/>
    <property type="match status" value="1"/>
</dbReference>
<evidence type="ECO:0000256" key="1">
    <source>
        <dbReference type="ARBA" id="ARBA00007613"/>
    </source>
</evidence>
<evidence type="ECO:0000256" key="4">
    <source>
        <dbReference type="ARBA" id="ARBA00023136"/>
    </source>
</evidence>
<dbReference type="PANTHER" id="PTHR30203">
    <property type="entry name" value="OUTER MEMBRANE CATION EFFLUX PROTEIN"/>
    <property type="match status" value="1"/>
</dbReference>
<evidence type="ECO:0000256" key="7">
    <source>
        <dbReference type="ARBA" id="ARBA00023288"/>
    </source>
</evidence>
<organism evidence="9 10">
    <name type="scientific">Pseudomonas citronellolis</name>
    <dbReference type="NCBI Taxonomy" id="53408"/>
    <lineage>
        <taxon>Bacteria</taxon>
        <taxon>Pseudomonadati</taxon>
        <taxon>Pseudomonadota</taxon>
        <taxon>Gammaproteobacteria</taxon>
        <taxon>Pseudomonadales</taxon>
        <taxon>Pseudomonadaceae</taxon>
        <taxon>Pseudomonas</taxon>
    </lineage>
</organism>
<accession>A0A1A9KD01</accession>
<evidence type="ECO:0000256" key="8">
    <source>
        <dbReference type="RuleBase" id="RU362097"/>
    </source>
</evidence>
<dbReference type="PANTHER" id="PTHR30203:SF33">
    <property type="entry name" value="BLR4455 PROTEIN"/>
    <property type="match status" value="1"/>
</dbReference>
<dbReference type="EMBL" id="CP015878">
    <property type="protein sequence ID" value="ANI14990.1"/>
    <property type="molecule type" value="Genomic_DNA"/>
</dbReference>
<dbReference type="Proteomes" id="UP000077748">
    <property type="component" value="Chromosome"/>
</dbReference>
<dbReference type="Gene3D" id="1.20.1600.10">
    <property type="entry name" value="Outer membrane efflux proteins (OEP)"/>
    <property type="match status" value="1"/>
</dbReference>
<evidence type="ECO:0000256" key="6">
    <source>
        <dbReference type="ARBA" id="ARBA00023237"/>
    </source>
</evidence>
<comment type="similarity">
    <text evidence="1 8">Belongs to the outer membrane factor (OMF) (TC 1.B.17) family.</text>
</comment>
<evidence type="ECO:0000313" key="9">
    <source>
        <dbReference type="EMBL" id="ANI14990.1"/>
    </source>
</evidence>
<evidence type="ECO:0000256" key="3">
    <source>
        <dbReference type="ARBA" id="ARBA00022692"/>
    </source>
</evidence>
<keyword evidence="6" id="KW-0998">Cell outer membrane</keyword>
<dbReference type="RefSeq" id="WP_064582964.1">
    <property type="nucleotide sequence ID" value="NZ_CP015878.1"/>
</dbReference>
<comment type="subcellular location">
    <subcellularLocation>
        <location evidence="8">Cell outer membrane</location>
        <topology evidence="8">Lipid-anchor</topology>
    </subcellularLocation>
</comment>
<keyword evidence="7 8" id="KW-0449">Lipoprotein</keyword>
<evidence type="ECO:0000256" key="2">
    <source>
        <dbReference type="ARBA" id="ARBA00022452"/>
    </source>
</evidence>
<feature type="signal peptide" evidence="8">
    <location>
        <begin position="1"/>
        <end position="22"/>
    </location>
</feature>
<keyword evidence="4 8" id="KW-0472">Membrane</keyword>
<dbReference type="Pfam" id="PF02321">
    <property type="entry name" value="OEP"/>
    <property type="match status" value="2"/>
</dbReference>
<reference evidence="9 10" key="1">
    <citation type="submission" date="2016-05" db="EMBL/GenBank/DDBJ databases">
        <title>Genome Sequence of Pseudomonas citronellolis Strain SJTE-3, an Estrogens and Persistent Organic Pollutants degradation strain.</title>
        <authorList>
            <person name="Liang R."/>
        </authorList>
    </citation>
    <scope>NUCLEOTIDE SEQUENCE [LARGE SCALE GENOMIC DNA]</scope>
    <source>
        <strain evidence="9 10">SJTE-3</strain>
    </source>
</reference>
<protein>
    <submittedName>
        <fullName evidence="9">Multidrug transporter</fullName>
    </submittedName>
</protein>
<keyword evidence="8" id="KW-0732">Signal</keyword>
<proteinExistence type="inferred from homology"/>
<dbReference type="SUPFAM" id="SSF56954">
    <property type="entry name" value="Outer membrane efflux proteins (OEP)"/>
    <property type="match status" value="1"/>
</dbReference>
<dbReference type="GO" id="GO:0009279">
    <property type="term" value="C:cell outer membrane"/>
    <property type="evidence" value="ECO:0007669"/>
    <property type="project" value="UniProtKB-SubCell"/>
</dbReference>
<keyword evidence="5 8" id="KW-0564">Palmitate</keyword>
<name>A0A1A9KD01_9PSED</name>
<keyword evidence="3 8" id="KW-0812">Transmembrane</keyword>
<sequence>MPPTTAGALPRLAAALSLALLGACSLVPQYQRPGVPVASHWDNAAAPAAQVPQQWWKDYASTELDQLIQRAGSDSLTLQAAVARVDQAQANARVAGAALYPDLSLGGSYIHDHDSSKNAHDLYAQASYELDFWGRNRALADSATALAQATAYDLETARIGLQADIADSYFQVLSLDERLAVAKRIASDAENILQLVQTQSRLGSSSDLEVEQQRNTLQNFQANVSVLAQQRDAALYQLAVLVGAAPEGFALQHSGLDGVQLPEARAGLPASLLSQRPDIQAAEARLVSANFDVGAARAAFLPNISLGSLAGSDVHTGGGLWQLAASLSQPLFDGGLLEGQLQADRAHARELVADYRQNVLQALQDVETQLSANARLAQTQRIDQAAVDSARKAADLAQVRYRLGSTDFLTLLTVQRTLYQAEDSLLQVRLQRLQASVGLNRALGGGFQAPAGAELASNQPSAQAIRP</sequence>
<dbReference type="NCBIfam" id="TIGR01845">
    <property type="entry name" value="outer_NodT"/>
    <property type="match status" value="1"/>
</dbReference>
<feature type="chain" id="PRO_5008445754" evidence="8">
    <location>
        <begin position="23"/>
        <end position="467"/>
    </location>
</feature>
<dbReference type="AlphaFoldDB" id="A0A1A9KD01"/>
<dbReference type="InterPro" id="IPR003423">
    <property type="entry name" value="OMP_efflux"/>
</dbReference>
<keyword evidence="2 8" id="KW-1134">Transmembrane beta strand</keyword>
<evidence type="ECO:0000313" key="10">
    <source>
        <dbReference type="Proteomes" id="UP000077748"/>
    </source>
</evidence>
<dbReference type="InterPro" id="IPR010131">
    <property type="entry name" value="MdtP/NodT-like"/>
</dbReference>